<keyword evidence="3" id="KW-1185">Reference proteome</keyword>
<accession>A0AAE0GHE7</accession>
<reference evidence="2 3" key="1">
    <citation type="journal article" date="2015" name="Genome Biol. Evol.">
        <title>Comparative Genomics of a Bacterivorous Green Alga Reveals Evolutionary Causalities and Consequences of Phago-Mixotrophic Mode of Nutrition.</title>
        <authorList>
            <person name="Burns J.A."/>
            <person name="Paasch A."/>
            <person name="Narechania A."/>
            <person name="Kim E."/>
        </authorList>
    </citation>
    <scope>NUCLEOTIDE SEQUENCE [LARGE SCALE GENOMIC DNA]</scope>
    <source>
        <strain evidence="2 3">PLY_AMNH</strain>
    </source>
</reference>
<protein>
    <submittedName>
        <fullName evidence="2">Uncharacterized protein</fullName>
    </submittedName>
</protein>
<dbReference type="AlphaFoldDB" id="A0AAE0GHE7"/>
<feature type="compositionally biased region" description="Low complexity" evidence="1">
    <location>
        <begin position="164"/>
        <end position="189"/>
    </location>
</feature>
<dbReference type="EMBL" id="LGRX02005614">
    <property type="protein sequence ID" value="KAK3278124.1"/>
    <property type="molecule type" value="Genomic_DNA"/>
</dbReference>
<gene>
    <name evidence="2" type="ORF">CYMTET_13931</name>
</gene>
<evidence type="ECO:0000256" key="1">
    <source>
        <dbReference type="SAM" id="MobiDB-lite"/>
    </source>
</evidence>
<evidence type="ECO:0000313" key="3">
    <source>
        <dbReference type="Proteomes" id="UP001190700"/>
    </source>
</evidence>
<name>A0AAE0GHE7_9CHLO</name>
<feature type="region of interest" description="Disordered" evidence="1">
    <location>
        <begin position="146"/>
        <end position="204"/>
    </location>
</feature>
<comment type="caution">
    <text evidence="2">The sequence shown here is derived from an EMBL/GenBank/DDBJ whole genome shotgun (WGS) entry which is preliminary data.</text>
</comment>
<organism evidence="2 3">
    <name type="scientific">Cymbomonas tetramitiformis</name>
    <dbReference type="NCBI Taxonomy" id="36881"/>
    <lineage>
        <taxon>Eukaryota</taxon>
        <taxon>Viridiplantae</taxon>
        <taxon>Chlorophyta</taxon>
        <taxon>Pyramimonadophyceae</taxon>
        <taxon>Pyramimonadales</taxon>
        <taxon>Pyramimonadaceae</taxon>
        <taxon>Cymbomonas</taxon>
    </lineage>
</organism>
<proteinExistence type="predicted"/>
<dbReference type="Proteomes" id="UP001190700">
    <property type="component" value="Unassembled WGS sequence"/>
</dbReference>
<evidence type="ECO:0000313" key="2">
    <source>
        <dbReference type="EMBL" id="KAK3278124.1"/>
    </source>
</evidence>
<sequence>MSALSGGIHALFKKPSGSTESQVELKVMGDIVEMYTAASDTLLGTARIHRLDEIHGKALKKCVGVICYEPTALAANFVIPKGVWADNPDTSHETGSKMNALAGSIFAVPRSFLKKVIVSEPQGVPGTAEEAVVAKEDTTEIPEAEGMELEDHETPTPAVPPIAPTASQQSTSTGPTPTSTTPKPTTDSGEYPVSKVVYREPSKEERSTLKKIKGMLEPVPSICQVVGTGWQTDEAGAEYYTGTDPRFVCTVCREAGGICAYAQGTAGRIQSQAGVGHVNSVAHKRCVAVLEEKARKKRKVVEVAKGAFLNWAGTGRFTTPIWKMANLFMMCVILAYENVAFAFYEAWIQAELCMGSASEHTGEIPIPQAHYDDRRLVPKFLKYVANCLILDQLSLLRRVNYFTLLIDECTSRSIVSCAAIYICFQHPDTFESSVIFFSLFKLHGDLEDEMLVGSSSSDEDEDPLGLETVIVDGDEYASDDSE</sequence>